<feature type="compositionally biased region" description="Low complexity" evidence="1">
    <location>
        <begin position="17"/>
        <end position="27"/>
    </location>
</feature>
<evidence type="ECO:0000256" key="1">
    <source>
        <dbReference type="SAM" id="MobiDB-lite"/>
    </source>
</evidence>
<proteinExistence type="predicted"/>
<organism evidence="2 3">
    <name type="scientific">Caulochytrium protostelioides</name>
    <dbReference type="NCBI Taxonomy" id="1555241"/>
    <lineage>
        <taxon>Eukaryota</taxon>
        <taxon>Fungi</taxon>
        <taxon>Fungi incertae sedis</taxon>
        <taxon>Chytridiomycota</taxon>
        <taxon>Chytridiomycota incertae sedis</taxon>
        <taxon>Chytridiomycetes</taxon>
        <taxon>Caulochytriales</taxon>
        <taxon>Caulochytriaceae</taxon>
        <taxon>Caulochytrium</taxon>
    </lineage>
</organism>
<dbReference type="AlphaFoldDB" id="A0A4P9X8N5"/>
<feature type="compositionally biased region" description="Pro residues" evidence="1">
    <location>
        <begin position="28"/>
        <end position="38"/>
    </location>
</feature>
<evidence type="ECO:0000313" key="2">
    <source>
        <dbReference type="EMBL" id="RKP01625.1"/>
    </source>
</evidence>
<feature type="region of interest" description="Disordered" evidence="1">
    <location>
        <begin position="1"/>
        <end position="41"/>
    </location>
</feature>
<gene>
    <name evidence="2" type="ORF">CXG81DRAFT_25721</name>
</gene>
<dbReference type="Proteomes" id="UP000274922">
    <property type="component" value="Unassembled WGS sequence"/>
</dbReference>
<protein>
    <submittedName>
        <fullName evidence="2">Uncharacterized protein</fullName>
    </submittedName>
</protein>
<name>A0A4P9X8N5_9FUNG</name>
<keyword evidence="3" id="KW-1185">Reference proteome</keyword>
<dbReference type="EMBL" id="ML014166">
    <property type="protein sequence ID" value="RKP01625.1"/>
    <property type="molecule type" value="Genomic_DNA"/>
</dbReference>
<evidence type="ECO:0000313" key="3">
    <source>
        <dbReference type="Proteomes" id="UP000274922"/>
    </source>
</evidence>
<accession>A0A4P9X8N5</accession>
<sequence>MAAARPRVALPSAHRFSATASPASLSSPPSPSPAPAASPSPWTMSRVGPLLGQFVLWTSLPLLSLHVLSQRLQMAESQDRMDAEREGLRAEIAALGGNPDLARLDSVIGTVGTVGTV</sequence>
<reference evidence="3" key="1">
    <citation type="journal article" date="2018" name="Nat. Microbiol.">
        <title>Leveraging single-cell genomics to expand the fungal tree of life.</title>
        <authorList>
            <person name="Ahrendt S.R."/>
            <person name="Quandt C.A."/>
            <person name="Ciobanu D."/>
            <person name="Clum A."/>
            <person name="Salamov A."/>
            <person name="Andreopoulos B."/>
            <person name="Cheng J.F."/>
            <person name="Woyke T."/>
            <person name="Pelin A."/>
            <person name="Henrissat B."/>
            <person name="Reynolds N.K."/>
            <person name="Benny G.L."/>
            <person name="Smith M.E."/>
            <person name="James T.Y."/>
            <person name="Grigoriev I.V."/>
        </authorList>
    </citation>
    <scope>NUCLEOTIDE SEQUENCE [LARGE SCALE GENOMIC DNA]</scope>
    <source>
        <strain evidence="3">ATCC 52028</strain>
    </source>
</reference>